<dbReference type="EMBL" id="LGRX02035279">
    <property type="protein sequence ID" value="KAK3235499.1"/>
    <property type="molecule type" value="Genomic_DNA"/>
</dbReference>
<feature type="region of interest" description="Disordered" evidence="1">
    <location>
        <begin position="554"/>
        <end position="588"/>
    </location>
</feature>
<comment type="caution">
    <text evidence="2">The sequence shown here is derived from an EMBL/GenBank/DDBJ whole genome shotgun (WGS) entry which is preliminary data.</text>
</comment>
<accession>A0AAE0BGD6</accession>
<evidence type="ECO:0000313" key="3">
    <source>
        <dbReference type="Proteomes" id="UP001190700"/>
    </source>
</evidence>
<feature type="compositionally biased region" description="Polar residues" evidence="1">
    <location>
        <begin position="555"/>
        <end position="573"/>
    </location>
</feature>
<feature type="region of interest" description="Disordered" evidence="1">
    <location>
        <begin position="89"/>
        <end position="113"/>
    </location>
</feature>
<keyword evidence="3" id="KW-1185">Reference proteome</keyword>
<feature type="compositionally biased region" description="Basic and acidic residues" evidence="1">
    <location>
        <begin position="1"/>
        <end position="23"/>
    </location>
</feature>
<sequence>LEEAKRQASKPVEHTPRSRDRKISIGSYLRDNNRDSEIAARNEMLQRKEALELKVQQMMNLVMRSGEGPPSAVEEDQKKGGRMMSMFSTQTTKQKRPGIKTDSKPGPGGVDTRKRTTTLAVDLPSRGQRSESIVVTMSQWRVGKRNSTFSPSGSKLSGKAKRMRPSLMKGKSLGTSVGLACIEEDEDGSEPDEEQEALHKAIMEARESQAAKRLETTAKRAMRKSILQEIFEADGSDELGRLQRAVHSARRRQKKLDQRIEQMTLVARLYKDDGLLDTVLAANAYAIAHSHYNNPIRQIEMTLEQYHEVQSVMRKMTESKQAEMAPVEERLQELESLVGSGGWSMYLSAIYVLLVTRPLVLCWYKQGYLQEKELCPQFDLSCMGNPLFSVDPARDLDTPRMESTSQEDLEGMDSLRNDSKSDWVSNSMFDDNSVRGRSGSILVVGSLWKSMSSRALPLASTGDALEKEEGTREKKRSILGGIGLSSTWGGTGRSSKMWRSLTKSKSRKKDQNVRPDSVLDNAELTPRSNKASIEQASNYGKGLLGSRTKTFKYRPSNSHTFNAMPSTPAQSAYSPEPRSSDSPVLYGKKRKKSLFKKASKKMSVLFSSSKRYYKSMLQFKRRSESC</sequence>
<dbReference type="AlphaFoldDB" id="A0AAE0BGD6"/>
<feature type="region of interest" description="Disordered" evidence="1">
    <location>
        <begin position="1"/>
        <end position="35"/>
    </location>
</feature>
<feature type="compositionally biased region" description="Polar residues" evidence="1">
    <location>
        <begin position="144"/>
        <end position="155"/>
    </location>
</feature>
<feature type="region of interest" description="Disordered" evidence="1">
    <location>
        <begin position="393"/>
        <end position="418"/>
    </location>
</feature>
<feature type="compositionally biased region" description="Polar residues" evidence="1">
    <location>
        <begin position="526"/>
        <end position="538"/>
    </location>
</feature>
<feature type="non-terminal residue" evidence="2">
    <location>
        <position position="1"/>
    </location>
</feature>
<feature type="region of interest" description="Disordered" evidence="1">
    <location>
        <begin position="144"/>
        <end position="171"/>
    </location>
</feature>
<gene>
    <name evidence="2" type="ORF">CYMTET_54302</name>
</gene>
<protein>
    <submittedName>
        <fullName evidence="2">Uncharacterized protein</fullName>
    </submittedName>
</protein>
<evidence type="ECO:0000313" key="2">
    <source>
        <dbReference type="EMBL" id="KAK3235499.1"/>
    </source>
</evidence>
<evidence type="ECO:0000256" key="1">
    <source>
        <dbReference type="SAM" id="MobiDB-lite"/>
    </source>
</evidence>
<name>A0AAE0BGD6_9CHLO</name>
<feature type="region of interest" description="Disordered" evidence="1">
    <location>
        <begin position="462"/>
        <end position="539"/>
    </location>
</feature>
<organism evidence="2 3">
    <name type="scientific">Cymbomonas tetramitiformis</name>
    <dbReference type="NCBI Taxonomy" id="36881"/>
    <lineage>
        <taxon>Eukaryota</taxon>
        <taxon>Viridiplantae</taxon>
        <taxon>Chlorophyta</taxon>
        <taxon>Pyramimonadophyceae</taxon>
        <taxon>Pyramimonadales</taxon>
        <taxon>Pyramimonadaceae</taxon>
        <taxon>Cymbomonas</taxon>
    </lineage>
</organism>
<dbReference type="Proteomes" id="UP001190700">
    <property type="component" value="Unassembled WGS sequence"/>
</dbReference>
<reference evidence="2 3" key="1">
    <citation type="journal article" date="2015" name="Genome Biol. Evol.">
        <title>Comparative Genomics of a Bacterivorous Green Alga Reveals Evolutionary Causalities and Consequences of Phago-Mixotrophic Mode of Nutrition.</title>
        <authorList>
            <person name="Burns J.A."/>
            <person name="Paasch A."/>
            <person name="Narechania A."/>
            <person name="Kim E."/>
        </authorList>
    </citation>
    <scope>NUCLEOTIDE SEQUENCE [LARGE SCALE GENOMIC DNA]</scope>
    <source>
        <strain evidence="2 3">PLY_AMNH</strain>
    </source>
</reference>
<proteinExistence type="predicted"/>